<evidence type="ECO:0000313" key="1">
    <source>
        <dbReference type="EMBL" id="ENI05978.1"/>
    </source>
</evidence>
<dbReference type="HOGENOM" id="CLU_2637880_0_0_1"/>
<keyword evidence="2" id="KW-1185">Reference proteome</keyword>
<proteinExistence type="predicted"/>
<dbReference type="Proteomes" id="UP000012338">
    <property type="component" value="Unassembled WGS sequence"/>
</dbReference>
<protein>
    <submittedName>
        <fullName evidence="1">Uncharacterized protein</fullName>
    </submittedName>
</protein>
<gene>
    <name evidence="1" type="ORF">COCC4DRAFT_167648</name>
</gene>
<reference evidence="2" key="2">
    <citation type="journal article" date="2013" name="PLoS Genet.">
        <title>Comparative genome structure, secondary metabolite, and effector coding capacity across Cochliobolus pathogens.</title>
        <authorList>
            <person name="Condon B.J."/>
            <person name="Leng Y."/>
            <person name="Wu D."/>
            <person name="Bushley K.E."/>
            <person name="Ohm R.A."/>
            <person name="Otillar R."/>
            <person name="Martin J."/>
            <person name="Schackwitz W."/>
            <person name="Grimwood J."/>
            <person name="MohdZainudin N."/>
            <person name="Xue C."/>
            <person name="Wang R."/>
            <person name="Manning V.A."/>
            <person name="Dhillon B."/>
            <person name="Tu Z.J."/>
            <person name="Steffenson B.J."/>
            <person name="Salamov A."/>
            <person name="Sun H."/>
            <person name="Lowry S."/>
            <person name="LaButti K."/>
            <person name="Han J."/>
            <person name="Copeland A."/>
            <person name="Lindquist E."/>
            <person name="Barry K."/>
            <person name="Schmutz J."/>
            <person name="Baker S.E."/>
            <person name="Ciuffetti L.M."/>
            <person name="Grigoriev I.V."/>
            <person name="Zhong S."/>
            <person name="Turgeon B.G."/>
        </authorList>
    </citation>
    <scope>NUCLEOTIDE SEQUENCE [LARGE SCALE GENOMIC DNA]</scope>
    <source>
        <strain evidence="2">C4 / ATCC 48331 / race T</strain>
    </source>
</reference>
<dbReference type="AlphaFoldDB" id="N4XBQ3"/>
<name>N4XBQ3_COCH4</name>
<evidence type="ECO:0000313" key="2">
    <source>
        <dbReference type="Proteomes" id="UP000012338"/>
    </source>
</evidence>
<reference evidence="1 2" key="1">
    <citation type="journal article" date="2012" name="PLoS Pathog.">
        <title>Diverse lifestyles and strategies of plant pathogenesis encoded in the genomes of eighteen Dothideomycetes fungi.</title>
        <authorList>
            <person name="Ohm R.A."/>
            <person name="Feau N."/>
            <person name="Henrissat B."/>
            <person name="Schoch C.L."/>
            <person name="Horwitz B.A."/>
            <person name="Barry K.W."/>
            <person name="Condon B.J."/>
            <person name="Copeland A.C."/>
            <person name="Dhillon B."/>
            <person name="Glaser F."/>
            <person name="Hesse C.N."/>
            <person name="Kosti I."/>
            <person name="LaButti K."/>
            <person name="Lindquist E.A."/>
            <person name="Lucas S."/>
            <person name="Salamov A.A."/>
            <person name="Bradshaw R.E."/>
            <person name="Ciuffetti L."/>
            <person name="Hamelin R.C."/>
            <person name="Kema G.H.J."/>
            <person name="Lawrence C."/>
            <person name="Scott J.A."/>
            <person name="Spatafora J.W."/>
            <person name="Turgeon B.G."/>
            <person name="de Wit P.J.G.M."/>
            <person name="Zhong S."/>
            <person name="Goodwin S.B."/>
            <person name="Grigoriev I.V."/>
        </authorList>
    </citation>
    <scope>NUCLEOTIDE SEQUENCE [LARGE SCALE GENOMIC DNA]</scope>
    <source>
        <strain evidence="2">C4 / ATCC 48331 / race T</strain>
    </source>
</reference>
<organism evidence="1 2">
    <name type="scientific">Cochliobolus heterostrophus (strain C4 / ATCC 48331 / race T)</name>
    <name type="common">Southern corn leaf blight fungus</name>
    <name type="synonym">Bipolaris maydis</name>
    <dbReference type="NCBI Taxonomy" id="665024"/>
    <lineage>
        <taxon>Eukaryota</taxon>
        <taxon>Fungi</taxon>
        <taxon>Dikarya</taxon>
        <taxon>Ascomycota</taxon>
        <taxon>Pezizomycotina</taxon>
        <taxon>Dothideomycetes</taxon>
        <taxon>Pleosporomycetidae</taxon>
        <taxon>Pleosporales</taxon>
        <taxon>Pleosporineae</taxon>
        <taxon>Pleosporaceae</taxon>
        <taxon>Bipolaris</taxon>
    </lineage>
</organism>
<sequence>MTSDQRTRPIYQHLLHALYNNSFFFSLFERLDFRQRPVTPPCTLEYIFGVWTFLVVFCETRTRGYIWVFEAISFGMH</sequence>
<dbReference type="EMBL" id="KB733453">
    <property type="protein sequence ID" value="ENI05978.1"/>
    <property type="molecule type" value="Genomic_DNA"/>
</dbReference>
<accession>N4XBQ3</accession>